<organism evidence="1 2">
    <name type="scientific">Dreissena polymorpha</name>
    <name type="common">Zebra mussel</name>
    <name type="synonym">Mytilus polymorpha</name>
    <dbReference type="NCBI Taxonomy" id="45954"/>
    <lineage>
        <taxon>Eukaryota</taxon>
        <taxon>Metazoa</taxon>
        <taxon>Spiralia</taxon>
        <taxon>Lophotrochozoa</taxon>
        <taxon>Mollusca</taxon>
        <taxon>Bivalvia</taxon>
        <taxon>Autobranchia</taxon>
        <taxon>Heteroconchia</taxon>
        <taxon>Euheterodonta</taxon>
        <taxon>Imparidentia</taxon>
        <taxon>Neoheterodontei</taxon>
        <taxon>Myida</taxon>
        <taxon>Dreissenoidea</taxon>
        <taxon>Dreissenidae</taxon>
        <taxon>Dreissena</taxon>
    </lineage>
</organism>
<accession>A0A9D3YY23</accession>
<protein>
    <submittedName>
        <fullName evidence="1">Uncharacterized protein</fullName>
    </submittedName>
</protein>
<dbReference type="EMBL" id="JAIWYP010000014">
    <property type="protein sequence ID" value="KAH3709448.1"/>
    <property type="molecule type" value="Genomic_DNA"/>
</dbReference>
<gene>
    <name evidence="1" type="ORF">DPMN_068911</name>
</gene>
<evidence type="ECO:0000313" key="2">
    <source>
        <dbReference type="Proteomes" id="UP000828390"/>
    </source>
</evidence>
<proteinExistence type="predicted"/>
<comment type="caution">
    <text evidence="1">The sequence shown here is derived from an EMBL/GenBank/DDBJ whole genome shotgun (WGS) entry which is preliminary data.</text>
</comment>
<keyword evidence="2" id="KW-1185">Reference proteome</keyword>
<reference evidence="1" key="1">
    <citation type="journal article" date="2019" name="bioRxiv">
        <title>The Genome of the Zebra Mussel, Dreissena polymorpha: A Resource for Invasive Species Research.</title>
        <authorList>
            <person name="McCartney M.A."/>
            <person name="Auch B."/>
            <person name="Kono T."/>
            <person name="Mallez S."/>
            <person name="Zhang Y."/>
            <person name="Obille A."/>
            <person name="Becker A."/>
            <person name="Abrahante J.E."/>
            <person name="Garbe J."/>
            <person name="Badalamenti J.P."/>
            <person name="Herman A."/>
            <person name="Mangelson H."/>
            <person name="Liachko I."/>
            <person name="Sullivan S."/>
            <person name="Sone E.D."/>
            <person name="Koren S."/>
            <person name="Silverstein K.A.T."/>
            <person name="Beckman K.B."/>
            <person name="Gohl D.M."/>
        </authorList>
    </citation>
    <scope>NUCLEOTIDE SEQUENCE</scope>
    <source>
        <strain evidence="1">Duluth1</strain>
        <tissue evidence="1">Whole animal</tissue>
    </source>
</reference>
<reference evidence="1" key="2">
    <citation type="submission" date="2020-11" db="EMBL/GenBank/DDBJ databases">
        <authorList>
            <person name="McCartney M.A."/>
            <person name="Auch B."/>
            <person name="Kono T."/>
            <person name="Mallez S."/>
            <person name="Becker A."/>
            <person name="Gohl D.M."/>
            <person name="Silverstein K.A.T."/>
            <person name="Koren S."/>
            <person name="Bechman K.B."/>
            <person name="Herman A."/>
            <person name="Abrahante J.E."/>
            <person name="Garbe J."/>
        </authorList>
    </citation>
    <scope>NUCLEOTIDE SEQUENCE</scope>
    <source>
        <strain evidence="1">Duluth1</strain>
        <tissue evidence="1">Whole animal</tissue>
    </source>
</reference>
<dbReference type="Proteomes" id="UP000828390">
    <property type="component" value="Unassembled WGS sequence"/>
</dbReference>
<dbReference type="AlphaFoldDB" id="A0A9D3YY23"/>
<evidence type="ECO:0000313" key="1">
    <source>
        <dbReference type="EMBL" id="KAH3709448.1"/>
    </source>
</evidence>
<name>A0A9D3YY23_DREPO</name>
<sequence length="61" mass="7398">MLDEWDTIARENAMRFEENGGVYYNTYEKVKHMKISVKELKKIVLSKTMDYYDAEFQVIRK</sequence>